<dbReference type="AlphaFoldDB" id="E3J5N6"/>
<dbReference type="SUPFAM" id="SSF82689">
    <property type="entry name" value="Mechanosensitive channel protein MscS (YggB), C-terminal domain"/>
    <property type="match status" value="1"/>
</dbReference>
<dbReference type="InterPro" id="IPR045276">
    <property type="entry name" value="YbiO_bact"/>
</dbReference>
<evidence type="ECO:0000256" key="4">
    <source>
        <dbReference type="ARBA" id="ARBA00022692"/>
    </source>
</evidence>
<keyword evidence="13" id="KW-1185">Reference proteome</keyword>
<keyword evidence="6 8" id="KW-0472">Membrane</keyword>
<evidence type="ECO:0000256" key="1">
    <source>
        <dbReference type="ARBA" id="ARBA00004651"/>
    </source>
</evidence>
<dbReference type="EMBL" id="CP002299">
    <property type="protein sequence ID" value="ADP83123.1"/>
    <property type="molecule type" value="Genomic_DNA"/>
</dbReference>
<comment type="subcellular location">
    <subcellularLocation>
        <location evidence="1">Cell membrane</location>
        <topology evidence="1">Multi-pass membrane protein</topology>
    </subcellularLocation>
</comment>
<dbReference type="Pfam" id="PF21088">
    <property type="entry name" value="MS_channel_1st"/>
    <property type="match status" value="1"/>
</dbReference>
<feature type="domain" description="Mechanosensitive ion channel transmembrane helices 2/3" evidence="11">
    <location>
        <begin position="156"/>
        <end position="196"/>
    </location>
</feature>
<evidence type="ECO:0000256" key="5">
    <source>
        <dbReference type="ARBA" id="ARBA00022989"/>
    </source>
</evidence>
<dbReference type="KEGG" id="fri:FraEuI1c_5134"/>
<evidence type="ECO:0000259" key="9">
    <source>
        <dbReference type="Pfam" id="PF00924"/>
    </source>
</evidence>
<dbReference type="RefSeq" id="WP_013426241.1">
    <property type="nucleotide sequence ID" value="NC_014666.1"/>
</dbReference>
<keyword evidence="4 8" id="KW-0812">Transmembrane</keyword>
<feature type="compositionally biased region" description="Acidic residues" evidence="7">
    <location>
        <begin position="367"/>
        <end position="379"/>
    </location>
</feature>
<dbReference type="Gene3D" id="2.30.30.60">
    <property type="match status" value="1"/>
</dbReference>
<evidence type="ECO:0000256" key="6">
    <source>
        <dbReference type="ARBA" id="ARBA00023136"/>
    </source>
</evidence>
<keyword evidence="3" id="KW-1003">Cell membrane</keyword>
<dbReference type="InterPro" id="IPR006685">
    <property type="entry name" value="MscS_channel_2nd"/>
</dbReference>
<keyword evidence="5 8" id="KW-1133">Transmembrane helix</keyword>
<organism evidence="12 13">
    <name type="scientific">Pseudofrankia inefficax (strain DSM 45817 / CECT 9037 / DDB 130130 / EuI1c)</name>
    <name type="common">Frankia inefficax</name>
    <dbReference type="NCBI Taxonomy" id="298654"/>
    <lineage>
        <taxon>Bacteria</taxon>
        <taxon>Bacillati</taxon>
        <taxon>Actinomycetota</taxon>
        <taxon>Actinomycetes</taxon>
        <taxon>Frankiales</taxon>
        <taxon>Frankiaceae</taxon>
        <taxon>Pseudofrankia</taxon>
    </lineage>
</organism>
<dbReference type="InterPro" id="IPR010920">
    <property type="entry name" value="LSM_dom_sf"/>
</dbReference>
<proteinExistence type="inferred from homology"/>
<evidence type="ECO:0000259" key="10">
    <source>
        <dbReference type="Pfam" id="PF21082"/>
    </source>
</evidence>
<gene>
    <name evidence="12" type="ordered locus">FraEuI1c_5134</name>
</gene>
<dbReference type="InterPro" id="IPR049278">
    <property type="entry name" value="MS_channel_C"/>
</dbReference>
<feature type="domain" description="Mechanosensitive ion channel MscS" evidence="9">
    <location>
        <begin position="197"/>
        <end position="259"/>
    </location>
</feature>
<dbReference type="eggNOG" id="COG0668">
    <property type="taxonomic scope" value="Bacteria"/>
</dbReference>
<feature type="transmembrane region" description="Helical" evidence="8">
    <location>
        <begin position="177"/>
        <end position="199"/>
    </location>
</feature>
<evidence type="ECO:0000256" key="3">
    <source>
        <dbReference type="ARBA" id="ARBA00022475"/>
    </source>
</evidence>
<evidence type="ECO:0000256" key="2">
    <source>
        <dbReference type="ARBA" id="ARBA00008017"/>
    </source>
</evidence>
<feature type="compositionally biased region" description="Low complexity" evidence="7">
    <location>
        <begin position="14"/>
        <end position="34"/>
    </location>
</feature>
<dbReference type="FunFam" id="2.30.30.60:FF:000001">
    <property type="entry name" value="MscS Mechanosensitive ion channel"/>
    <property type="match status" value="1"/>
</dbReference>
<feature type="compositionally biased region" description="Low complexity" evidence="7">
    <location>
        <begin position="411"/>
        <end position="425"/>
    </location>
</feature>
<reference evidence="12 13" key="1">
    <citation type="submission" date="2010-10" db="EMBL/GenBank/DDBJ databases">
        <title>Complete sequence of Frankia sp. EuI1c.</title>
        <authorList>
            <consortium name="US DOE Joint Genome Institute"/>
            <person name="Lucas S."/>
            <person name="Copeland A."/>
            <person name="Lapidus A."/>
            <person name="Cheng J.-F."/>
            <person name="Bruce D."/>
            <person name="Goodwin L."/>
            <person name="Pitluck S."/>
            <person name="Chertkov O."/>
            <person name="Detter J.C."/>
            <person name="Han C."/>
            <person name="Tapia R."/>
            <person name="Land M."/>
            <person name="Hauser L."/>
            <person name="Jeffries C."/>
            <person name="Kyrpides N."/>
            <person name="Ivanova N."/>
            <person name="Mikhailova N."/>
            <person name="Beauchemin N."/>
            <person name="Sen A."/>
            <person name="Sur S.A."/>
            <person name="Gtari M."/>
            <person name="Wall L."/>
            <person name="Tisa L."/>
            <person name="Woyke T."/>
        </authorList>
    </citation>
    <scope>NUCLEOTIDE SEQUENCE [LARGE SCALE GENOMIC DNA]</scope>
    <source>
        <strain evidence="13">DSM 45817 / CECT 9037 / EuI1c</strain>
    </source>
</reference>
<evidence type="ECO:0000256" key="8">
    <source>
        <dbReference type="SAM" id="Phobius"/>
    </source>
</evidence>
<dbReference type="PANTHER" id="PTHR30460:SF0">
    <property type="entry name" value="MODERATE CONDUCTANCE MECHANOSENSITIVE CHANNEL YBIO"/>
    <property type="match status" value="1"/>
</dbReference>
<protein>
    <submittedName>
        <fullName evidence="12">MscS Mechanosensitive ion channel</fullName>
    </submittedName>
</protein>
<feature type="region of interest" description="Disordered" evidence="7">
    <location>
        <begin position="14"/>
        <end position="40"/>
    </location>
</feature>
<feature type="domain" description="Mechanosensitive ion channel MscS C-terminal" evidence="10">
    <location>
        <begin position="268"/>
        <end position="353"/>
    </location>
</feature>
<dbReference type="PANTHER" id="PTHR30460">
    <property type="entry name" value="MODERATE CONDUCTANCE MECHANOSENSITIVE CHANNEL YBIO"/>
    <property type="match status" value="1"/>
</dbReference>
<sequence precursor="true">MSLPLIVAAASATPSGLATPSSPAASLPSGATPTVSPSSGSLPDVTLASVKGALMDACGQTPGFLCRTVYDSTHSNYLASSAEVFFGTPLTIVLILLVAAVIRALMHRVIGRTTRRLANHGGLLRGNFLGAFGDTAVLLERRRQRAETVGSLLRSVVSIVVFGIAFILVLGELGINLAPIVASAGVLGIAVGFGAQNLVKDFLSGIFMLLEDQYGVGDVVDVGAVSGTVEAVTFRMTRLRDVEGTVWYVRNGEITRIGNKSQQWARTVLDVPLDYDTDVVRAKEVLLETAQSMWHDDHWAAVIIAEPEVWGIEAMTADGYDLRVAIKTLPLKQWDVARELRERVRLALGDAGITLGAVQHSVVVVNDDDDDAGDDEDDGSGQFGADTPARIDPPAQPGPLSSGPSGGHGGRAAARAGSSGSDAAGASGGEPGAAGAGSASAGGA</sequence>
<dbReference type="HOGENOM" id="CLU_037945_8_1_11"/>
<dbReference type="Pfam" id="PF21082">
    <property type="entry name" value="MS_channel_3rd"/>
    <property type="match status" value="1"/>
</dbReference>
<dbReference type="SUPFAM" id="SSF82861">
    <property type="entry name" value="Mechanosensitive channel protein MscS (YggB), transmembrane region"/>
    <property type="match status" value="1"/>
</dbReference>
<accession>E3J5N6</accession>
<evidence type="ECO:0000259" key="11">
    <source>
        <dbReference type="Pfam" id="PF21088"/>
    </source>
</evidence>
<dbReference type="GO" id="GO:0005886">
    <property type="term" value="C:plasma membrane"/>
    <property type="evidence" value="ECO:0007669"/>
    <property type="project" value="UniProtKB-SubCell"/>
</dbReference>
<dbReference type="Pfam" id="PF00924">
    <property type="entry name" value="MS_channel_2nd"/>
    <property type="match status" value="1"/>
</dbReference>
<feature type="region of interest" description="Disordered" evidence="7">
    <location>
        <begin position="367"/>
        <end position="444"/>
    </location>
</feature>
<dbReference type="SUPFAM" id="SSF50182">
    <property type="entry name" value="Sm-like ribonucleoproteins"/>
    <property type="match status" value="1"/>
</dbReference>
<dbReference type="FunFam" id="1.10.287.1260:FF:000005">
    <property type="entry name" value="Mechanosensitive ion channel family protein"/>
    <property type="match status" value="1"/>
</dbReference>
<dbReference type="Gene3D" id="3.30.70.100">
    <property type="match status" value="1"/>
</dbReference>
<feature type="transmembrane region" description="Helical" evidence="8">
    <location>
        <begin position="84"/>
        <end position="106"/>
    </location>
</feature>
<dbReference type="InParanoid" id="E3J5N6"/>
<dbReference type="InterPro" id="IPR011066">
    <property type="entry name" value="MscS_channel_C_sf"/>
</dbReference>
<feature type="transmembrane region" description="Helical" evidence="8">
    <location>
        <begin position="151"/>
        <end position="171"/>
    </location>
</feature>
<evidence type="ECO:0000256" key="7">
    <source>
        <dbReference type="SAM" id="MobiDB-lite"/>
    </source>
</evidence>
<evidence type="ECO:0000313" key="12">
    <source>
        <dbReference type="EMBL" id="ADP83123.1"/>
    </source>
</evidence>
<evidence type="ECO:0000313" key="13">
    <source>
        <dbReference type="Proteomes" id="UP000002484"/>
    </source>
</evidence>
<dbReference type="STRING" id="298654.FraEuI1c_5134"/>
<dbReference type="InterPro" id="IPR011014">
    <property type="entry name" value="MscS_channel_TM-2"/>
</dbReference>
<feature type="compositionally biased region" description="Gly residues" evidence="7">
    <location>
        <begin position="426"/>
        <end position="444"/>
    </location>
</feature>
<dbReference type="Gene3D" id="1.10.287.1260">
    <property type="match status" value="1"/>
</dbReference>
<dbReference type="InterPro" id="IPR023408">
    <property type="entry name" value="MscS_beta-dom_sf"/>
</dbReference>
<dbReference type="GO" id="GO:0008381">
    <property type="term" value="F:mechanosensitive monoatomic ion channel activity"/>
    <property type="evidence" value="ECO:0007669"/>
    <property type="project" value="InterPro"/>
</dbReference>
<dbReference type="InterPro" id="IPR049142">
    <property type="entry name" value="MS_channel_1st"/>
</dbReference>
<name>E3J5N6_PSEI1</name>
<dbReference type="Proteomes" id="UP000002484">
    <property type="component" value="Chromosome"/>
</dbReference>
<comment type="similarity">
    <text evidence="2">Belongs to the MscS (TC 1.A.23) family.</text>
</comment>